<evidence type="ECO:0000313" key="3">
    <source>
        <dbReference type="EMBL" id="EDK31453.2"/>
    </source>
</evidence>
<feature type="transmembrane region" description="Helical" evidence="2">
    <location>
        <begin position="21"/>
        <end position="40"/>
    </location>
</feature>
<dbReference type="Proteomes" id="UP000009168">
    <property type="component" value="Unassembled WGS sequence"/>
</dbReference>
<feature type="transmembrane region" description="Helical" evidence="2">
    <location>
        <begin position="83"/>
        <end position="104"/>
    </location>
</feature>
<dbReference type="InParanoid" id="A4VD50"/>
<keyword evidence="2 3" id="KW-0812">Transmembrane</keyword>
<dbReference type="KEGG" id="tet:TTHERM_00624109"/>
<feature type="region of interest" description="Disordered" evidence="1">
    <location>
        <begin position="309"/>
        <end position="349"/>
    </location>
</feature>
<keyword evidence="2" id="KW-0472">Membrane</keyword>
<organism evidence="3 4">
    <name type="scientific">Tetrahymena thermophila (strain SB210)</name>
    <dbReference type="NCBI Taxonomy" id="312017"/>
    <lineage>
        <taxon>Eukaryota</taxon>
        <taxon>Sar</taxon>
        <taxon>Alveolata</taxon>
        <taxon>Ciliophora</taxon>
        <taxon>Intramacronucleata</taxon>
        <taxon>Oligohymenophorea</taxon>
        <taxon>Hymenostomatida</taxon>
        <taxon>Tetrahymenina</taxon>
        <taxon>Tetrahymenidae</taxon>
        <taxon>Tetrahymena</taxon>
    </lineage>
</organism>
<dbReference type="AlphaFoldDB" id="A4VD50"/>
<name>A4VD50_TETTS</name>
<feature type="transmembrane region" description="Helical" evidence="2">
    <location>
        <begin position="124"/>
        <end position="145"/>
    </location>
</feature>
<sequence length="361" mass="42145">MVFIYLQLRQLMILPNYIIQLINNIQMKIFFMIIKILAFISYNCSTGQQYLYFFQNFFMSMQLAIIIYYFASKAFKLIENENVKVFIKGIFAVIVLYNFGILILNFVEQYVKKSGRVCKQNMWTYIRAIELLFSLVFAGVGKYVINRMEEQISRIGIQQNTAETFDTQNLPAPLLENIYQYNNKVAQKKKIWMLIIVNIISGITVNVKNFLILYNGRSDCRYISHGDDDYNNGRDVADASIVFVTKILVYYLPIVACIYVFKLKKEQKQTFEKEYFYEEGVYTTALGMKPRRANSDEWAERDYSSKLINRPKKDSEIPQTPTSQIINKSKKTSQIQSNKISSQDMHKTKSINAITPNSLDL</sequence>
<protein>
    <submittedName>
        <fullName evidence="3">Transmembrane protein, putative</fullName>
    </submittedName>
</protein>
<evidence type="ECO:0000256" key="1">
    <source>
        <dbReference type="SAM" id="MobiDB-lite"/>
    </source>
</evidence>
<evidence type="ECO:0000256" key="2">
    <source>
        <dbReference type="SAM" id="Phobius"/>
    </source>
</evidence>
<dbReference type="HOGENOM" id="CLU_1187077_0_0_1"/>
<evidence type="ECO:0000313" key="4">
    <source>
        <dbReference type="Proteomes" id="UP000009168"/>
    </source>
</evidence>
<dbReference type="RefSeq" id="XP_001471441.2">
    <property type="nucleotide sequence ID" value="XM_001471391.2"/>
</dbReference>
<dbReference type="GeneID" id="7822934"/>
<proteinExistence type="predicted"/>
<feature type="compositionally biased region" description="Polar residues" evidence="1">
    <location>
        <begin position="317"/>
        <end position="343"/>
    </location>
</feature>
<feature type="transmembrane region" description="Helical" evidence="2">
    <location>
        <begin position="239"/>
        <end position="261"/>
    </location>
</feature>
<accession>A4VD50</accession>
<keyword evidence="2" id="KW-1133">Transmembrane helix</keyword>
<feature type="transmembrane region" description="Helical" evidence="2">
    <location>
        <begin position="52"/>
        <end position="71"/>
    </location>
</feature>
<feature type="transmembrane region" description="Helical" evidence="2">
    <location>
        <begin position="191"/>
        <end position="214"/>
    </location>
</feature>
<keyword evidence="4" id="KW-1185">Reference proteome</keyword>
<reference evidence="4" key="1">
    <citation type="journal article" date="2006" name="PLoS Biol.">
        <title>Macronuclear genome sequence of the ciliate Tetrahymena thermophila, a model eukaryote.</title>
        <authorList>
            <person name="Eisen J.A."/>
            <person name="Coyne R.S."/>
            <person name="Wu M."/>
            <person name="Wu D."/>
            <person name="Thiagarajan M."/>
            <person name="Wortman J.R."/>
            <person name="Badger J.H."/>
            <person name="Ren Q."/>
            <person name="Amedeo P."/>
            <person name="Jones K.M."/>
            <person name="Tallon L.J."/>
            <person name="Delcher A.L."/>
            <person name="Salzberg S.L."/>
            <person name="Silva J.C."/>
            <person name="Haas B.J."/>
            <person name="Majoros W.H."/>
            <person name="Farzad M."/>
            <person name="Carlton J.M."/>
            <person name="Smith R.K. Jr."/>
            <person name="Garg J."/>
            <person name="Pearlman R.E."/>
            <person name="Karrer K.M."/>
            <person name="Sun L."/>
            <person name="Manning G."/>
            <person name="Elde N.C."/>
            <person name="Turkewitz A.P."/>
            <person name="Asai D.J."/>
            <person name="Wilkes D.E."/>
            <person name="Wang Y."/>
            <person name="Cai H."/>
            <person name="Collins K."/>
            <person name="Stewart B.A."/>
            <person name="Lee S.R."/>
            <person name="Wilamowska K."/>
            <person name="Weinberg Z."/>
            <person name="Ruzzo W.L."/>
            <person name="Wloga D."/>
            <person name="Gaertig J."/>
            <person name="Frankel J."/>
            <person name="Tsao C.-C."/>
            <person name="Gorovsky M.A."/>
            <person name="Keeling P.J."/>
            <person name="Waller R.F."/>
            <person name="Patron N.J."/>
            <person name="Cherry J.M."/>
            <person name="Stover N.A."/>
            <person name="Krieger C.J."/>
            <person name="del Toro C."/>
            <person name="Ryder H.F."/>
            <person name="Williamson S.C."/>
            <person name="Barbeau R.A."/>
            <person name="Hamilton E.P."/>
            <person name="Orias E."/>
        </authorList>
    </citation>
    <scope>NUCLEOTIDE SEQUENCE [LARGE SCALE GENOMIC DNA]</scope>
    <source>
        <strain evidence="4">SB210</strain>
    </source>
</reference>
<dbReference type="EMBL" id="GG662540">
    <property type="protein sequence ID" value="EDK31453.2"/>
    <property type="molecule type" value="Genomic_DNA"/>
</dbReference>
<gene>
    <name evidence="3" type="ORF">TTHERM_00624109</name>
</gene>